<keyword evidence="4" id="KW-0255">Endonuclease</keyword>
<name>A0A225VUM6_9STRA</name>
<dbReference type="InterPro" id="IPR041373">
    <property type="entry name" value="RT_RNaseH"/>
</dbReference>
<evidence type="ECO:0000313" key="9">
    <source>
        <dbReference type="EMBL" id="OWZ08250.1"/>
    </source>
</evidence>
<dbReference type="AlphaFoldDB" id="A0A225VUM6"/>
<dbReference type="GO" id="GO:0003964">
    <property type="term" value="F:RNA-directed DNA polymerase activity"/>
    <property type="evidence" value="ECO:0007669"/>
    <property type="project" value="UniProtKB-KW"/>
</dbReference>
<evidence type="ECO:0000256" key="6">
    <source>
        <dbReference type="ARBA" id="ARBA00022918"/>
    </source>
</evidence>
<keyword evidence="5" id="KW-0378">Hydrolase</keyword>
<feature type="region of interest" description="Disordered" evidence="7">
    <location>
        <begin position="279"/>
        <end position="324"/>
    </location>
</feature>
<dbReference type="FunFam" id="3.10.20.370:FF:000001">
    <property type="entry name" value="Retrovirus-related Pol polyprotein from transposon 17.6-like protein"/>
    <property type="match status" value="1"/>
</dbReference>
<dbReference type="SUPFAM" id="SSF56672">
    <property type="entry name" value="DNA/RNA polymerases"/>
    <property type="match status" value="1"/>
</dbReference>
<dbReference type="OrthoDB" id="427924at2759"/>
<gene>
    <name evidence="9" type="ORF">PHMEG_00019237</name>
</gene>
<evidence type="ECO:0000256" key="5">
    <source>
        <dbReference type="ARBA" id="ARBA00022801"/>
    </source>
</evidence>
<dbReference type="InterPro" id="IPR043502">
    <property type="entry name" value="DNA/RNA_pol_sf"/>
</dbReference>
<feature type="compositionally biased region" description="Basic and acidic residues" evidence="7">
    <location>
        <begin position="299"/>
        <end position="324"/>
    </location>
</feature>
<comment type="caution">
    <text evidence="9">The sequence shown here is derived from an EMBL/GenBank/DDBJ whole genome shotgun (WGS) entry which is preliminary data.</text>
</comment>
<dbReference type="STRING" id="4795.A0A225VUM6"/>
<sequence length="324" mass="36251">MDYLGHALSSEGVQPVDRLVRAVVEFPRPSDTIEVKRFVHLAGYYRKFIEAFGSIAASLTTLLKKDVPWIWTEAQEFAFEWIKTLLTTKPLLKYPDFGRLGACLTQDFGHGWQPIAFASKVNSHAESNYSITELEGLAVVWAVKQFRPYLYGRAFEIITDHAALRWLMTRPNMAGRLQRWSLTLQEYDFVINYRPGATNVMADALTRAPAAVRAVVSSRPTRRRLVTTNMNSSTRTVDVYASDAVGTDDDLARTTTEADDIEPQLTKSGMATVELDATAREDASTGSTTCDSESTNQENGRRAHDEDIDKASDTNERTTYDGEC</sequence>
<keyword evidence="3" id="KW-0540">Nuclease</keyword>
<evidence type="ECO:0000259" key="8">
    <source>
        <dbReference type="Pfam" id="PF17917"/>
    </source>
</evidence>
<organism evidence="9 10">
    <name type="scientific">Phytophthora megakarya</name>
    <dbReference type="NCBI Taxonomy" id="4795"/>
    <lineage>
        <taxon>Eukaryota</taxon>
        <taxon>Sar</taxon>
        <taxon>Stramenopiles</taxon>
        <taxon>Oomycota</taxon>
        <taxon>Peronosporomycetes</taxon>
        <taxon>Peronosporales</taxon>
        <taxon>Peronosporaceae</taxon>
        <taxon>Phytophthora</taxon>
    </lineage>
</organism>
<dbReference type="Proteomes" id="UP000198211">
    <property type="component" value="Unassembled WGS sequence"/>
</dbReference>
<dbReference type="PANTHER" id="PTHR37984">
    <property type="entry name" value="PROTEIN CBG26694"/>
    <property type="match status" value="1"/>
</dbReference>
<evidence type="ECO:0000256" key="4">
    <source>
        <dbReference type="ARBA" id="ARBA00022759"/>
    </source>
</evidence>
<evidence type="ECO:0000313" key="10">
    <source>
        <dbReference type="Proteomes" id="UP000198211"/>
    </source>
</evidence>
<dbReference type="InterPro" id="IPR050951">
    <property type="entry name" value="Retrovirus_Pol_polyprotein"/>
</dbReference>
<reference evidence="10" key="1">
    <citation type="submission" date="2017-03" db="EMBL/GenBank/DDBJ databases">
        <title>Phytopthora megakarya and P. palmivora, two closely related causual agents of cacao black pod achieved similar genome size and gene model numbers by different mechanisms.</title>
        <authorList>
            <person name="Ali S."/>
            <person name="Shao J."/>
            <person name="Larry D.J."/>
            <person name="Kronmiller B."/>
            <person name="Shen D."/>
            <person name="Strem M.D."/>
            <person name="Melnick R.L."/>
            <person name="Guiltinan M.J."/>
            <person name="Tyler B.M."/>
            <person name="Meinhardt L.W."/>
            <person name="Bailey B.A."/>
        </authorList>
    </citation>
    <scope>NUCLEOTIDE SEQUENCE [LARGE SCALE GENOMIC DNA]</scope>
    <source>
        <strain evidence="10">zdho120</strain>
    </source>
</reference>
<dbReference type="InterPro" id="IPR043128">
    <property type="entry name" value="Rev_trsase/Diguanyl_cyclase"/>
</dbReference>
<keyword evidence="10" id="KW-1185">Reference proteome</keyword>
<dbReference type="CDD" id="cd09274">
    <property type="entry name" value="RNase_HI_RT_Ty3"/>
    <property type="match status" value="1"/>
</dbReference>
<dbReference type="Pfam" id="PF17917">
    <property type="entry name" value="RT_RNaseH"/>
    <property type="match status" value="1"/>
</dbReference>
<dbReference type="Gene3D" id="3.30.70.270">
    <property type="match status" value="1"/>
</dbReference>
<accession>A0A225VUM6</accession>
<keyword evidence="6" id="KW-0695">RNA-directed DNA polymerase</keyword>
<keyword evidence="2" id="KW-0548">Nucleotidyltransferase</keyword>
<feature type="domain" description="Reverse transcriptase RNase H-like" evidence="8">
    <location>
        <begin position="100"/>
        <end position="187"/>
    </location>
</feature>
<dbReference type="PANTHER" id="PTHR37984:SF5">
    <property type="entry name" value="PROTEIN NYNRIN-LIKE"/>
    <property type="match status" value="1"/>
</dbReference>
<dbReference type="GO" id="GO:0016787">
    <property type="term" value="F:hydrolase activity"/>
    <property type="evidence" value="ECO:0007669"/>
    <property type="project" value="UniProtKB-KW"/>
</dbReference>
<dbReference type="EMBL" id="NBNE01003219">
    <property type="protein sequence ID" value="OWZ08250.1"/>
    <property type="molecule type" value="Genomic_DNA"/>
</dbReference>
<evidence type="ECO:0000256" key="3">
    <source>
        <dbReference type="ARBA" id="ARBA00022722"/>
    </source>
</evidence>
<dbReference type="FunFam" id="3.30.70.270:FF:000020">
    <property type="entry name" value="Transposon Tf2-6 polyprotein-like Protein"/>
    <property type="match status" value="1"/>
</dbReference>
<proteinExistence type="predicted"/>
<evidence type="ECO:0000256" key="7">
    <source>
        <dbReference type="SAM" id="MobiDB-lite"/>
    </source>
</evidence>
<evidence type="ECO:0000256" key="1">
    <source>
        <dbReference type="ARBA" id="ARBA00022679"/>
    </source>
</evidence>
<dbReference type="Gene3D" id="3.10.20.370">
    <property type="match status" value="1"/>
</dbReference>
<dbReference type="GO" id="GO:0004519">
    <property type="term" value="F:endonuclease activity"/>
    <property type="evidence" value="ECO:0007669"/>
    <property type="project" value="UniProtKB-KW"/>
</dbReference>
<feature type="compositionally biased region" description="Polar residues" evidence="7">
    <location>
        <begin position="284"/>
        <end position="298"/>
    </location>
</feature>
<protein>
    <submittedName>
        <fullName evidence="9">Retrovirus-related Pol Polyprotein from transposon 17.6</fullName>
    </submittedName>
</protein>
<keyword evidence="1" id="KW-0808">Transferase</keyword>
<evidence type="ECO:0000256" key="2">
    <source>
        <dbReference type="ARBA" id="ARBA00022695"/>
    </source>
</evidence>